<keyword evidence="2" id="KW-1185">Reference proteome</keyword>
<organism evidence="1 2">
    <name type="scientific">Parafrankia irregularis</name>
    <dbReference type="NCBI Taxonomy" id="795642"/>
    <lineage>
        <taxon>Bacteria</taxon>
        <taxon>Bacillati</taxon>
        <taxon>Actinomycetota</taxon>
        <taxon>Actinomycetes</taxon>
        <taxon>Frankiales</taxon>
        <taxon>Frankiaceae</taxon>
        <taxon>Parafrankia</taxon>
    </lineage>
</organism>
<proteinExistence type="predicted"/>
<accession>A0A0S4R1K7</accession>
<evidence type="ECO:0000313" key="2">
    <source>
        <dbReference type="Proteomes" id="UP000198802"/>
    </source>
</evidence>
<name>A0A0S4R1K7_9ACTN</name>
<dbReference type="AlphaFoldDB" id="A0A0S4R1K7"/>
<protein>
    <recommendedName>
        <fullName evidence="3">ATP/GTP-binding protein</fullName>
    </recommendedName>
</protein>
<dbReference type="Proteomes" id="UP000198802">
    <property type="component" value="Unassembled WGS sequence"/>
</dbReference>
<dbReference type="EMBL" id="FAOZ01000069">
    <property type="protein sequence ID" value="CUU61262.1"/>
    <property type="molecule type" value="Genomic_DNA"/>
</dbReference>
<evidence type="ECO:0008006" key="3">
    <source>
        <dbReference type="Google" id="ProtNLM"/>
    </source>
</evidence>
<sequence>MDGAGNADEGWVVRPVTGAATTKAYRCPGCDHLIELGTPHRVVWPVGALDDRRHWHTPCWARRHARPDRFRRGGRRG</sequence>
<evidence type="ECO:0000313" key="1">
    <source>
        <dbReference type="EMBL" id="CUU61262.1"/>
    </source>
</evidence>
<gene>
    <name evidence="1" type="ORF">Ga0074812_1696</name>
</gene>
<reference evidence="2" key="1">
    <citation type="submission" date="2015-11" db="EMBL/GenBank/DDBJ databases">
        <authorList>
            <person name="Varghese N."/>
        </authorList>
    </citation>
    <scope>NUCLEOTIDE SEQUENCE [LARGE SCALE GENOMIC DNA]</scope>
    <source>
        <strain evidence="2">DSM 45899</strain>
    </source>
</reference>